<sequence>MTRSEATDRLLDRFLTGLRDLAPVAVWAHGSLGSGDYQEGRSDLDLIAVLDDPVTLRTIWRVARLHARLRAEPLAGKLHCSYLTSGTSADAERRHLTWAHEQLFKRTVTPVTRRELHSFGLVLHGEPPEALLPPVPDRELAEFVVRDQRDFWRREVDRADNWTQDVYVDLWLVTYARAVVTLKEGRLITKREALDLLPSFGAPVEVVEDVRRRRYEGPGAAPGAEWLARRAQLTREYLGPAMDALVRAYT</sequence>
<dbReference type="Pfam" id="PF01909">
    <property type="entry name" value="NTP_transf_2"/>
    <property type="match status" value="1"/>
</dbReference>
<name>A0A5N8WE07_9ACTN</name>
<dbReference type="Proteomes" id="UP000326979">
    <property type="component" value="Unassembled WGS sequence"/>
</dbReference>
<dbReference type="InterPro" id="IPR043519">
    <property type="entry name" value="NT_sf"/>
</dbReference>
<dbReference type="RefSeq" id="WP_152790277.1">
    <property type="nucleotide sequence ID" value="NZ_BAABEQ010000088.1"/>
</dbReference>
<evidence type="ECO:0000259" key="1">
    <source>
        <dbReference type="Pfam" id="PF01909"/>
    </source>
</evidence>
<dbReference type="SUPFAM" id="SSF81301">
    <property type="entry name" value="Nucleotidyltransferase"/>
    <property type="match status" value="1"/>
</dbReference>
<feature type="domain" description="Polymerase nucleotidyl transferase" evidence="1">
    <location>
        <begin position="12"/>
        <end position="61"/>
    </location>
</feature>
<reference evidence="2 3" key="1">
    <citation type="submission" date="2019-07" db="EMBL/GenBank/DDBJ databases">
        <title>New species of Amycolatopsis and Streptomyces.</title>
        <authorList>
            <person name="Duangmal K."/>
            <person name="Teo W.F.A."/>
            <person name="Lipun K."/>
        </authorList>
    </citation>
    <scope>NUCLEOTIDE SEQUENCE [LARGE SCALE GENOMIC DNA]</scope>
    <source>
        <strain evidence="2 3">TISTR 2346</strain>
    </source>
</reference>
<dbReference type="CDD" id="cd05403">
    <property type="entry name" value="NT_KNTase_like"/>
    <property type="match status" value="1"/>
</dbReference>
<dbReference type="InterPro" id="IPR002934">
    <property type="entry name" value="Polymerase_NTP_transf_dom"/>
</dbReference>
<accession>A0A5N8WE07</accession>
<dbReference type="OrthoDB" id="4184922at2"/>
<keyword evidence="2" id="KW-0808">Transferase</keyword>
<evidence type="ECO:0000313" key="3">
    <source>
        <dbReference type="Proteomes" id="UP000326979"/>
    </source>
</evidence>
<keyword evidence="3" id="KW-1185">Reference proteome</keyword>
<proteinExistence type="predicted"/>
<dbReference type="EMBL" id="VJZE01000444">
    <property type="protein sequence ID" value="MPY45372.1"/>
    <property type="molecule type" value="Genomic_DNA"/>
</dbReference>
<protein>
    <submittedName>
        <fullName evidence="2">Nucleotidyltransferase</fullName>
    </submittedName>
</protein>
<organism evidence="2 3">
    <name type="scientific">Streptomyces phyllanthi</name>
    <dbReference type="NCBI Taxonomy" id="1803180"/>
    <lineage>
        <taxon>Bacteria</taxon>
        <taxon>Bacillati</taxon>
        <taxon>Actinomycetota</taxon>
        <taxon>Actinomycetes</taxon>
        <taxon>Kitasatosporales</taxon>
        <taxon>Streptomycetaceae</taxon>
        <taxon>Streptomyces</taxon>
    </lineage>
</organism>
<dbReference type="GO" id="GO:0016779">
    <property type="term" value="F:nucleotidyltransferase activity"/>
    <property type="evidence" value="ECO:0007669"/>
    <property type="project" value="InterPro"/>
</dbReference>
<comment type="caution">
    <text evidence="2">The sequence shown here is derived from an EMBL/GenBank/DDBJ whole genome shotgun (WGS) entry which is preliminary data.</text>
</comment>
<evidence type="ECO:0000313" key="2">
    <source>
        <dbReference type="EMBL" id="MPY45372.1"/>
    </source>
</evidence>
<dbReference type="AlphaFoldDB" id="A0A5N8WE07"/>
<gene>
    <name evidence="2" type="ORF">FNH04_37370</name>
</gene>